<organism evidence="2 3">
    <name type="scientific">Setaria viridis</name>
    <name type="common">Green bristlegrass</name>
    <name type="synonym">Setaria italica subsp. viridis</name>
    <dbReference type="NCBI Taxonomy" id="4556"/>
    <lineage>
        <taxon>Eukaryota</taxon>
        <taxon>Viridiplantae</taxon>
        <taxon>Streptophyta</taxon>
        <taxon>Embryophyta</taxon>
        <taxon>Tracheophyta</taxon>
        <taxon>Spermatophyta</taxon>
        <taxon>Magnoliopsida</taxon>
        <taxon>Liliopsida</taxon>
        <taxon>Poales</taxon>
        <taxon>Poaceae</taxon>
        <taxon>PACMAD clade</taxon>
        <taxon>Panicoideae</taxon>
        <taxon>Panicodae</taxon>
        <taxon>Paniceae</taxon>
        <taxon>Cenchrinae</taxon>
        <taxon>Setaria</taxon>
    </lineage>
</organism>
<sequence length="279" mass="29103">MSSLRATEAAAAQSEPLPTASGVDGAGAGVASMERRRGHAATARAALTGAAWWRRRPGRRPAAWEPGTVAQAVRGATPRRRGRALTGGAGRPDGRGVVALSARRGDPVRVAQAARPLGHGVGGPARVTEGKKLAVNIDEAVPFGAAVQTLFVGPTYHTNRHLLPPPRFRSWHRSWARHCAAGGACPGRAARESGPAGLEPPPAGSQGPWGSSPGPAAADLAPAGRDNPVPYHRTKYIVIGIHFIREKVVLGQVHVLHIMSSHFGLTDGFMPALYGVFGY</sequence>
<dbReference type="AlphaFoldDB" id="A0A4U6VTT8"/>
<accession>A0A4U6VTT8</accession>
<feature type="compositionally biased region" description="Low complexity" evidence="1">
    <location>
        <begin position="204"/>
        <end position="224"/>
    </location>
</feature>
<feature type="region of interest" description="Disordered" evidence="1">
    <location>
        <begin position="74"/>
        <end position="95"/>
    </location>
</feature>
<dbReference type="Proteomes" id="UP000298652">
    <property type="component" value="Chromosome 2"/>
</dbReference>
<feature type="region of interest" description="Disordered" evidence="1">
    <location>
        <begin position="184"/>
        <end position="226"/>
    </location>
</feature>
<name>A0A4U6VTT8_SETVI</name>
<evidence type="ECO:0000256" key="1">
    <source>
        <dbReference type="SAM" id="MobiDB-lite"/>
    </source>
</evidence>
<keyword evidence="3" id="KW-1185">Reference proteome</keyword>
<evidence type="ECO:0000313" key="2">
    <source>
        <dbReference type="EMBL" id="TKW32133.1"/>
    </source>
</evidence>
<feature type="region of interest" description="Disordered" evidence="1">
    <location>
        <begin position="1"/>
        <end position="42"/>
    </location>
</feature>
<reference evidence="2" key="1">
    <citation type="submission" date="2019-03" db="EMBL/GenBank/DDBJ databases">
        <title>WGS assembly of Setaria viridis.</title>
        <authorList>
            <person name="Huang P."/>
            <person name="Jenkins J."/>
            <person name="Grimwood J."/>
            <person name="Barry K."/>
            <person name="Healey A."/>
            <person name="Mamidi S."/>
            <person name="Sreedasyam A."/>
            <person name="Shu S."/>
            <person name="Feldman M."/>
            <person name="Wu J."/>
            <person name="Yu Y."/>
            <person name="Chen C."/>
            <person name="Johnson J."/>
            <person name="Rokhsar D."/>
            <person name="Baxter I."/>
            <person name="Schmutz J."/>
            <person name="Brutnell T."/>
            <person name="Kellogg E."/>
        </authorList>
    </citation>
    <scope>NUCLEOTIDE SEQUENCE [LARGE SCALE GENOMIC DNA]</scope>
</reference>
<protein>
    <submittedName>
        <fullName evidence="2">Uncharacterized protein</fullName>
    </submittedName>
</protein>
<dbReference type="EMBL" id="CM016553">
    <property type="protein sequence ID" value="TKW32133.1"/>
    <property type="molecule type" value="Genomic_DNA"/>
</dbReference>
<evidence type="ECO:0000313" key="3">
    <source>
        <dbReference type="Proteomes" id="UP000298652"/>
    </source>
</evidence>
<gene>
    <name evidence="2" type="ORF">SEVIR_2G149700v2</name>
</gene>
<proteinExistence type="predicted"/>
<dbReference type="Gramene" id="TKW32133">
    <property type="protein sequence ID" value="TKW32133"/>
    <property type="gene ID" value="SEVIR_2G149700v2"/>
</dbReference>